<keyword evidence="1" id="KW-0436">Ligase</keyword>
<proteinExistence type="predicted"/>
<organism evidence="1 2">
    <name type="scientific">Coemansia aciculifera</name>
    <dbReference type="NCBI Taxonomy" id="417176"/>
    <lineage>
        <taxon>Eukaryota</taxon>
        <taxon>Fungi</taxon>
        <taxon>Fungi incertae sedis</taxon>
        <taxon>Zoopagomycota</taxon>
        <taxon>Kickxellomycotina</taxon>
        <taxon>Kickxellomycetes</taxon>
        <taxon>Kickxellales</taxon>
        <taxon>Kickxellaceae</taxon>
        <taxon>Coemansia</taxon>
    </lineage>
</organism>
<accession>A0ACC1M6B7</accession>
<dbReference type="EC" id="6.2.1.3" evidence="1"/>
<name>A0ACC1M6B7_9FUNG</name>
<protein>
    <submittedName>
        <fullName evidence="1">Medium-chain fatty acid-CoA ligase faa2</fullName>
        <ecNumber evidence="1">6.2.1.3</ecNumber>
    </submittedName>
</protein>
<dbReference type="EMBL" id="JANBVB010000053">
    <property type="protein sequence ID" value="KAJ2898651.1"/>
    <property type="molecule type" value="Genomic_DNA"/>
</dbReference>
<comment type="caution">
    <text evidence="1">The sequence shown here is derived from an EMBL/GenBank/DDBJ whole genome shotgun (WGS) entry which is preliminary data.</text>
</comment>
<gene>
    <name evidence="1" type="primary">FAA2_2</name>
    <name evidence="1" type="ORF">IWW38_001302</name>
</gene>
<reference evidence="1" key="1">
    <citation type="submission" date="2022-07" db="EMBL/GenBank/DDBJ databases">
        <title>Phylogenomic reconstructions and comparative analyses of Kickxellomycotina fungi.</title>
        <authorList>
            <person name="Reynolds N.K."/>
            <person name="Stajich J.E."/>
            <person name="Barry K."/>
            <person name="Grigoriev I.V."/>
            <person name="Crous P."/>
            <person name="Smith M.E."/>
        </authorList>
    </citation>
    <scope>NUCLEOTIDE SEQUENCE</scope>
    <source>
        <strain evidence="1">CBS 190363</strain>
    </source>
</reference>
<sequence>MAHCYERVVVYAGLLGGGSTGFYSGNVLNIVDDAQALRPSVMAGVPRLFNRIYDRIAAATIRAPGLTGVIARTAIKQKLERLEAGQGFKHALWDRIVCNKVREVFGGRLELLISGSAPIDHKVLNFLRIALVTTFIEGYASTECNATATASAIDDRRGGHVGVPYAGVDIRLRDVPEMGYLATDTPCPRGEVLIRAKHLFKGYYKDAEKTRAAMDGDWLITGDIGQFEEDGNLKIIDRRKNILKLAQGEYVAVEFLETVYSRCPFVLNIFVHGDSLQSKLIAVVVPDPETFLPWARSILDNQDADMKQLCGNKQVADALLAELSKLGKESKLQGFEIIRSIHCEPEPFDVEGNKLLTPTFKLKRNVAKDYYRKQIDDMYQRISKD</sequence>
<dbReference type="Proteomes" id="UP001139981">
    <property type="component" value="Unassembled WGS sequence"/>
</dbReference>
<evidence type="ECO:0000313" key="1">
    <source>
        <dbReference type="EMBL" id="KAJ2898651.1"/>
    </source>
</evidence>
<keyword evidence="2" id="KW-1185">Reference proteome</keyword>
<evidence type="ECO:0000313" key="2">
    <source>
        <dbReference type="Proteomes" id="UP001139981"/>
    </source>
</evidence>